<evidence type="ECO:0000256" key="1">
    <source>
        <dbReference type="SAM" id="MobiDB-lite"/>
    </source>
</evidence>
<keyword evidence="3" id="KW-1185">Reference proteome</keyword>
<evidence type="ECO:0000313" key="2">
    <source>
        <dbReference type="EMBL" id="KAB1072560.1"/>
    </source>
</evidence>
<proteinExistence type="predicted"/>
<gene>
    <name evidence="2" type="ORF">F6X53_28075</name>
</gene>
<evidence type="ECO:0000313" key="3">
    <source>
        <dbReference type="Proteomes" id="UP000474159"/>
    </source>
</evidence>
<protein>
    <submittedName>
        <fullName evidence="2">Uncharacterized protein</fullName>
    </submittedName>
</protein>
<feature type="region of interest" description="Disordered" evidence="1">
    <location>
        <begin position="37"/>
        <end position="80"/>
    </location>
</feature>
<dbReference type="Proteomes" id="UP000474159">
    <property type="component" value="Unassembled WGS sequence"/>
</dbReference>
<dbReference type="EMBL" id="VZZK01000048">
    <property type="protein sequence ID" value="KAB1072560.1"/>
    <property type="molecule type" value="Genomic_DNA"/>
</dbReference>
<comment type="caution">
    <text evidence="2">The sequence shown here is derived from an EMBL/GenBank/DDBJ whole genome shotgun (WGS) entry which is preliminary data.</text>
</comment>
<accession>A0A6L3SPX1</accession>
<dbReference type="AlphaFoldDB" id="A0A6L3SPX1"/>
<reference evidence="2 3" key="1">
    <citation type="submission" date="2019-09" db="EMBL/GenBank/DDBJ databases">
        <title>YIM 48816 draft genome.</title>
        <authorList>
            <person name="Jiang L."/>
        </authorList>
    </citation>
    <scope>NUCLEOTIDE SEQUENCE [LARGE SCALE GENOMIC DNA]</scope>
    <source>
        <strain evidence="2 3">YIM 48816</strain>
    </source>
</reference>
<organism evidence="2 3">
    <name type="scientific">Methylobacterium soli</name>
    <dbReference type="NCBI Taxonomy" id="553447"/>
    <lineage>
        <taxon>Bacteria</taxon>
        <taxon>Pseudomonadati</taxon>
        <taxon>Pseudomonadota</taxon>
        <taxon>Alphaproteobacteria</taxon>
        <taxon>Hyphomicrobiales</taxon>
        <taxon>Methylobacteriaceae</taxon>
        <taxon>Methylobacterium</taxon>
    </lineage>
</organism>
<sequence length="80" mass="8867">MKPKDLLSAVRERHPNATKKEIVRAAFFALIEGHGTSSEQAQNLHSFAIGERGSDESEPVVSKKLSKKKRNQAQQAQSTH</sequence>
<dbReference type="OrthoDB" id="8163711at2"/>
<name>A0A6L3SPX1_9HYPH</name>